<dbReference type="PANTHER" id="PTHR22550">
    <property type="entry name" value="SPORE GERMINATION PROTEIN"/>
    <property type="match status" value="1"/>
</dbReference>
<organism evidence="4 5">
    <name type="scientific">Sulfobacillus harzensis</name>
    <dbReference type="NCBI Taxonomy" id="2729629"/>
    <lineage>
        <taxon>Bacteria</taxon>
        <taxon>Bacillati</taxon>
        <taxon>Bacillota</taxon>
        <taxon>Clostridia</taxon>
        <taxon>Eubacteriales</taxon>
        <taxon>Clostridiales Family XVII. Incertae Sedis</taxon>
        <taxon>Sulfobacillus</taxon>
    </lineage>
</organism>
<protein>
    <submittedName>
        <fullName evidence="4">Spore germination protein</fullName>
    </submittedName>
</protein>
<feature type="transmembrane region" description="Helical" evidence="3">
    <location>
        <begin position="432"/>
        <end position="457"/>
    </location>
</feature>
<keyword evidence="3" id="KW-0812">Transmembrane</keyword>
<proteinExistence type="inferred from homology"/>
<dbReference type="EMBL" id="JABBVZ010000005">
    <property type="protein sequence ID" value="NMP21200.1"/>
    <property type="molecule type" value="Genomic_DNA"/>
</dbReference>
<dbReference type="Pfam" id="PF03323">
    <property type="entry name" value="GerA"/>
    <property type="match status" value="1"/>
</dbReference>
<feature type="transmembrane region" description="Helical" evidence="3">
    <location>
        <begin position="376"/>
        <end position="397"/>
    </location>
</feature>
<feature type="transmembrane region" description="Helical" evidence="3">
    <location>
        <begin position="306"/>
        <end position="326"/>
    </location>
</feature>
<evidence type="ECO:0000256" key="1">
    <source>
        <dbReference type="ARBA" id="ARBA00005278"/>
    </source>
</evidence>
<comment type="caution">
    <text evidence="4">The sequence shown here is derived from an EMBL/GenBank/DDBJ whole genome shotgun (WGS) entry which is preliminary data.</text>
</comment>
<dbReference type="PANTHER" id="PTHR22550:SF5">
    <property type="entry name" value="LEUCINE ZIPPER PROTEIN 4"/>
    <property type="match status" value="1"/>
</dbReference>
<dbReference type="Proteomes" id="UP000533476">
    <property type="component" value="Unassembled WGS sequence"/>
</dbReference>
<evidence type="ECO:0000256" key="2">
    <source>
        <dbReference type="ARBA" id="ARBA00023136"/>
    </source>
</evidence>
<dbReference type="InterPro" id="IPR004995">
    <property type="entry name" value="Spore_Ger"/>
</dbReference>
<accession>A0A7Y0Q1C6</accession>
<evidence type="ECO:0000313" key="5">
    <source>
        <dbReference type="Proteomes" id="UP000533476"/>
    </source>
</evidence>
<reference evidence="4 5" key="1">
    <citation type="submission" date="2020-04" db="EMBL/GenBank/DDBJ databases">
        <authorList>
            <person name="Zhang R."/>
            <person name="Schippers A."/>
        </authorList>
    </citation>
    <scope>NUCLEOTIDE SEQUENCE [LARGE SCALE GENOMIC DNA]</scope>
    <source>
        <strain evidence="4 5">DSM 109850</strain>
    </source>
</reference>
<keyword evidence="5" id="KW-1185">Reference proteome</keyword>
<dbReference type="GO" id="GO:0016020">
    <property type="term" value="C:membrane"/>
    <property type="evidence" value="ECO:0007669"/>
    <property type="project" value="InterPro"/>
</dbReference>
<dbReference type="InterPro" id="IPR050768">
    <property type="entry name" value="UPF0353/GerABKA_families"/>
</dbReference>
<evidence type="ECO:0000313" key="4">
    <source>
        <dbReference type="EMBL" id="NMP21200.1"/>
    </source>
</evidence>
<feature type="transmembrane region" description="Helical" evidence="3">
    <location>
        <begin position="346"/>
        <end position="364"/>
    </location>
</feature>
<keyword evidence="3" id="KW-1133">Transmembrane helix</keyword>
<dbReference type="GO" id="GO:0009847">
    <property type="term" value="P:spore germination"/>
    <property type="evidence" value="ECO:0007669"/>
    <property type="project" value="InterPro"/>
</dbReference>
<dbReference type="PIRSF" id="PIRSF005690">
    <property type="entry name" value="GerBA"/>
    <property type="match status" value="1"/>
</dbReference>
<gene>
    <name evidence="4" type="ORF">HIJ39_02345</name>
</gene>
<keyword evidence="2 3" id="KW-0472">Membrane</keyword>
<sequence length="525" mass="58653">MSDIRRLHQELNSWTEVLALDPMASVDQYVPDVPAAYQRLKAGVGQNSDVLMRYLQVPSLPGEQVLVVCLDGISETQMVDQDIIEHLLKTTTRPDLWNETAVTPVDVTQATTWTDILQKLVEGNTLIFAPRVPFVWVVDTVKYPQRSIGRPQTEMAVRGSEEAFTEVLVTQKTQIRHRLRSPALRFQDYTIGVVQRTKLSVAYLEGIANPALVTTVEERLKAIDVDGVVTITQIGGLIRDHPRSIFPTIRETERVDMAVWRLLEGAVVILMDGDPFVLIAPAPLIEFYRTVMDYSSSWVDTSFVRIIRFMGWLLGIYLPAIFVALAQVNPSILPTSLFIIFQGSNVGLPFPPSVQVVLMILVIETLREAALRLPKVLSTTIGTVGAIVVGTAVVKAGLVDTQIIVIMTLTALSLFSTPVYELTGTWRAIGFLMLVAALYFGILGIALVTIGVIGVLVDMKSFGTPYLEPWAPFRVADWKDGVIRMPWTTMDRRWTGPRSPRRWWRQHETVSTHPRLQKGKMGSRP</sequence>
<name>A0A7Y0Q1C6_9FIRM</name>
<comment type="similarity">
    <text evidence="1">Belongs to the GerABKA family.</text>
</comment>
<dbReference type="AlphaFoldDB" id="A0A7Y0Q1C6"/>
<evidence type="ECO:0000256" key="3">
    <source>
        <dbReference type="SAM" id="Phobius"/>
    </source>
</evidence>
<feature type="transmembrane region" description="Helical" evidence="3">
    <location>
        <begin position="403"/>
        <end position="420"/>
    </location>
</feature>